<evidence type="ECO:0000313" key="2">
    <source>
        <dbReference type="Proteomes" id="UP001432027"/>
    </source>
</evidence>
<dbReference type="AlphaFoldDB" id="A0AAV5S8V9"/>
<gene>
    <name evidence="1" type="ORF">PENTCL1PPCAC_1200</name>
</gene>
<accession>A0AAV5S8V9</accession>
<reference evidence="1" key="1">
    <citation type="submission" date="2023-10" db="EMBL/GenBank/DDBJ databases">
        <title>Genome assembly of Pristionchus species.</title>
        <authorList>
            <person name="Yoshida K."/>
            <person name="Sommer R.J."/>
        </authorList>
    </citation>
    <scope>NUCLEOTIDE SEQUENCE</scope>
    <source>
        <strain evidence="1">RS0144</strain>
    </source>
</reference>
<protein>
    <submittedName>
        <fullName evidence="1">Uncharacterized protein</fullName>
    </submittedName>
</protein>
<organism evidence="1 2">
    <name type="scientific">Pristionchus entomophagus</name>
    <dbReference type="NCBI Taxonomy" id="358040"/>
    <lineage>
        <taxon>Eukaryota</taxon>
        <taxon>Metazoa</taxon>
        <taxon>Ecdysozoa</taxon>
        <taxon>Nematoda</taxon>
        <taxon>Chromadorea</taxon>
        <taxon>Rhabditida</taxon>
        <taxon>Rhabditina</taxon>
        <taxon>Diplogasteromorpha</taxon>
        <taxon>Diplogasteroidea</taxon>
        <taxon>Neodiplogasteridae</taxon>
        <taxon>Pristionchus</taxon>
    </lineage>
</organism>
<dbReference type="EMBL" id="BTSX01000001">
    <property type="protein sequence ID" value="GMS79025.1"/>
    <property type="molecule type" value="Genomic_DNA"/>
</dbReference>
<feature type="non-terminal residue" evidence="1">
    <location>
        <position position="86"/>
    </location>
</feature>
<keyword evidence="2" id="KW-1185">Reference proteome</keyword>
<dbReference type="Proteomes" id="UP001432027">
    <property type="component" value="Unassembled WGS sequence"/>
</dbReference>
<comment type="caution">
    <text evidence="1">The sequence shown here is derived from an EMBL/GenBank/DDBJ whole genome shotgun (WGS) entry which is preliminary data.</text>
</comment>
<name>A0AAV5S8V9_9BILA</name>
<feature type="non-terminal residue" evidence="1">
    <location>
        <position position="1"/>
    </location>
</feature>
<evidence type="ECO:0000313" key="1">
    <source>
        <dbReference type="EMBL" id="GMS79025.1"/>
    </source>
</evidence>
<proteinExistence type="predicted"/>
<sequence length="86" mass="9539">ALPPFPLHLPSEEECGMVARLHLQLRLGAVEEAPGVHRGEGDLHPPLHRPTRASLHLTSSRSHSSLPCVCMRGHVILRHLRVLELL</sequence>